<feature type="compositionally biased region" description="Pro residues" evidence="9">
    <location>
        <begin position="859"/>
        <end position="869"/>
    </location>
</feature>
<evidence type="ECO:0000256" key="3">
    <source>
        <dbReference type="ARBA" id="ARBA00022692"/>
    </source>
</evidence>
<evidence type="ECO:0000256" key="1">
    <source>
        <dbReference type="ARBA" id="ARBA00004586"/>
    </source>
</evidence>
<sequence length="1055" mass="114312">MRWSPTFLLGLGGLLGLGITYSRSGMTKSYSTTHARTPAKMGSWTGFVLTYLFGGITFLPLLLLVVFVHGYLTFPDRPDLDPRTAAASGADDGQDDIVQPGDDIATLKAAQKLSREETRARASQNDSDVAAGYFAVCREYEPMGINAKPIERATPVGSATVAAPSQSVYQAMYRTIFDRKQAAGPLDGKNGTSQRPRKAGNVFYVVLRHGHIMLFDDDEQLEVRHVISLAHHDISIFSGEDSPTPEGELYIKKNAICLTRKEGGLDATAPDAQLSKPFYLFSENCSAKEDFYFSLLRNQKQSFRGEQAGVDAPTPMQYDVKHIISLVQKLHSSEDHLPTRWLNGMIGRVFLGIYRTKDLENLIREKLTKKISRVKRPSFLSNISIQRIETGDSAPYITNPRLKDLTVEGECGVEADIKYTGNFRIEVAATARIDLGSRFKAREVNLVLAVVLRKLEGHVLFKIKPPPSNRLWFSFQTMPKMEMTLEPIVSSKQITYGVILRQLESRIKEVVAETLVLPFWDDSPFFNTEHKKWRGGIFEGDDAVVSSADLESLAAQLGAVDEVEKSEEQSTTQAAQSTSDLPPMEKSHSLPVLEQTSTTTGALFGQKSSTSTKSKSSGHSKRGSISSTNTETRPQFPPRPSRSGSITGPSSPVVSTDTVNSDIFKPSSSPPYESAAAQAMAHLSARSAALGTSPPDSRPAGPASKPSNSSHVSVASSRDGTDSEKDRNFLDATPRPDRRHTVSSTNSGKSDEDDGSPAASIKSNLRAQTGTLTRNFFLRHKTSTESLAAVGGSGTGDTPKRNAMEAIATAATVAKRWGLNALQRNASDANGVGGKSEGGADREDQQPLDLSKPMGGGRPLPPPGTPLPMPDKNSKVTSIPVPQPKRRPIVPPPQFVHPGEQQGSGSNNSSQDNVSRRGGMQRKTVPPPLPKRRHAQQNNDSPSRANGDMMLVVEAPADSEPTSPMSATSSDGGAGRTGYRRPWAEVEGDEAYEEPSRGRSRSSQRRQGAQDVDDDEGVSAWMDDGDAVEEELAQPPKPPKLPQRSMLAQLGVAAK</sequence>
<proteinExistence type="predicted"/>
<feature type="region of interest" description="Disordered" evidence="9">
    <location>
        <begin position="823"/>
        <end position="1055"/>
    </location>
</feature>
<dbReference type="GO" id="GO:0008289">
    <property type="term" value="F:lipid binding"/>
    <property type="evidence" value="ECO:0007669"/>
    <property type="project" value="UniProtKB-KW"/>
</dbReference>
<evidence type="ECO:0000256" key="5">
    <source>
        <dbReference type="ARBA" id="ARBA00022989"/>
    </source>
</evidence>
<comment type="subcellular location">
    <subcellularLocation>
        <location evidence="1">Endoplasmic reticulum membrane</location>
    </subcellularLocation>
</comment>
<keyword evidence="2" id="KW-0813">Transport</keyword>
<feature type="compositionally biased region" description="Polar residues" evidence="9">
    <location>
        <begin position="642"/>
        <end position="661"/>
    </location>
</feature>
<feature type="compositionally biased region" description="Polar residues" evidence="9">
    <location>
        <begin position="960"/>
        <end position="971"/>
    </location>
</feature>
<evidence type="ECO:0000313" key="13">
    <source>
        <dbReference type="Proteomes" id="UP000294847"/>
    </source>
</evidence>
<evidence type="ECO:0000256" key="8">
    <source>
        <dbReference type="ARBA" id="ARBA00023136"/>
    </source>
</evidence>
<keyword evidence="8 10" id="KW-0472">Membrane</keyword>
<dbReference type="InterPro" id="IPR031468">
    <property type="entry name" value="SMP_LBD"/>
</dbReference>
<dbReference type="AlphaFoldDB" id="A0A4P7NTP0"/>
<evidence type="ECO:0000259" key="11">
    <source>
        <dbReference type="PROSITE" id="PS51847"/>
    </source>
</evidence>
<keyword evidence="5 10" id="KW-1133">Transmembrane helix</keyword>
<dbReference type="Proteomes" id="UP000294847">
    <property type="component" value="Chromosome 7"/>
</dbReference>
<evidence type="ECO:0000313" key="12">
    <source>
        <dbReference type="EMBL" id="QBZ65752.1"/>
    </source>
</evidence>
<evidence type="ECO:0000256" key="9">
    <source>
        <dbReference type="SAM" id="MobiDB-lite"/>
    </source>
</evidence>
<keyword evidence="7" id="KW-0446">Lipid-binding</keyword>
<dbReference type="GO" id="GO:0015914">
    <property type="term" value="P:phospholipid transport"/>
    <property type="evidence" value="ECO:0007669"/>
    <property type="project" value="TreeGrafter"/>
</dbReference>
<dbReference type="GO" id="GO:0005789">
    <property type="term" value="C:endoplasmic reticulum membrane"/>
    <property type="evidence" value="ECO:0007669"/>
    <property type="project" value="UniProtKB-SubCell"/>
</dbReference>
<evidence type="ECO:0000256" key="2">
    <source>
        <dbReference type="ARBA" id="ARBA00022448"/>
    </source>
</evidence>
<feature type="compositionally biased region" description="Basic and acidic residues" evidence="9">
    <location>
        <begin position="719"/>
        <end position="740"/>
    </location>
</feature>
<evidence type="ECO:0000256" key="7">
    <source>
        <dbReference type="ARBA" id="ARBA00023121"/>
    </source>
</evidence>
<feature type="compositionally biased region" description="Low complexity" evidence="9">
    <location>
        <begin position="702"/>
        <end position="717"/>
    </location>
</feature>
<feature type="transmembrane region" description="Helical" evidence="10">
    <location>
        <begin position="48"/>
        <end position="74"/>
    </location>
</feature>
<dbReference type="GO" id="GO:1990456">
    <property type="term" value="P:mitochondrion-endoplasmic reticulum membrane tethering"/>
    <property type="evidence" value="ECO:0007669"/>
    <property type="project" value="TreeGrafter"/>
</dbReference>
<name>A0A4P7NTP0_PYROR</name>
<keyword evidence="3 10" id="KW-0812">Transmembrane</keyword>
<feature type="compositionally biased region" description="Low complexity" evidence="9">
    <location>
        <begin position="666"/>
        <end position="689"/>
    </location>
</feature>
<dbReference type="CDD" id="cd21675">
    <property type="entry name" value="SMP_TEX2"/>
    <property type="match status" value="1"/>
</dbReference>
<feature type="compositionally biased region" description="Low complexity" evidence="9">
    <location>
        <begin position="899"/>
        <end position="913"/>
    </location>
</feature>
<keyword evidence="4" id="KW-0256">Endoplasmic reticulum</keyword>
<evidence type="ECO:0000256" key="6">
    <source>
        <dbReference type="ARBA" id="ARBA00023055"/>
    </source>
</evidence>
<dbReference type="EMBL" id="CP034210">
    <property type="protein sequence ID" value="QBZ65752.1"/>
    <property type="molecule type" value="Genomic_DNA"/>
</dbReference>
<reference evidence="12 13" key="1">
    <citation type="journal article" date="2019" name="Mol. Biol. Evol.">
        <title>Blast fungal genomes show frequent chromosomal changes, gene gains and losses, and effector gene turnover.</title>
        <authorList>
            <person name="Gomez Luciano L.B."/>
            <person name="Jason Tsai I."/>
            <person name="Chuma I."/>
            <person name="Tosa Y."/>
            <person name="Chen Y.H."/>
            <person name="Li J.Y."/>
            <person name="Li M.Y."/>
            <person name="Jade Lu M.Y."/>
            <person name="Nakayashiki H."/>
            <person name="Li W.H."/>
        </authorList>
    </citation>
    <scope>NUCLEOTIDE SEQUENCE [LARGE SCALE GENOMIC DNA]</scope>
    <source>
        <strain evidence="12">MZ5-1-6</strain>
    </source>
</reference>
<dbReference type="Pfam" id="PF15413">
    <property type="entry name" value="PH_11"/>
    <property type="match status" value="1"/>
</dbReference>
<evidence type="ECO:0000256" key="10">
    <source>
        <dbReference type="SAM" id="Phobius"/>
    </source>
</evidence>
<dbReference type="PANTHER" id="PTHR13466:SF19">
    <property type="entry name" value="NUCLEUS-VACUOLE JUNCTION PROTEIN 2"/>
    <property type="match status" value="1"/>
</dbReference>
<feature type="compositionally biased region" description="Acidic residues" evidence="9">
    <location>
        <begin position="1011"/>
        <end position="1032"/>
    </location>
</feature>
<dbReference type="GO" id="GO:0032865">
    <property type="term" value="C:ERMES complex"/>
    <property type="evidence" value="ECO:0007669"/>
    <property type="project" value="TreeGrafter"/>
</dbReference>
<protein>
    <recommendedName>
        <fullName evidence="11">SMP-LTD domain-containing protein</fullName>
    </recommendedName>
</protein>
<feature type="region of interest" description="Disordered" evidence="9">
    <location>
        <begin position="560"/>
        <end position="767"/>
    </location>
</feature>
<organism evidence="12 13">
    <name type="scientific">Pyricularia oryzae</name>
    <name type="common">Rice blast fungus</name>
    <name type="synonym">Magnaporthe oryzae</name>
    <dbReference type="NCBI Taxonomy" id="318829"/>
    <lineage>
        <taxon>Eukaryota</taxon>
        <taxon>Fungi</taxon>
        <taxon>Dikarya</taxon>
        <taxon>Ascomycota</taxon>
        <taxon>Pezizomycotina</taxon>
        <taxon>Sordariomycetes</taxon>
        <taxon>Sordariomycetidae</taxon>
        <taxon>Magnaporthales</taxon>
        <taxon>Pyriculariaceae</taxon>
        <taxon>Pyricularia</taxon>
    </lineage>
</organism>
<evidence type="ECO:0000256" key="4">
    <source>
        <dbReference type="ARBA" id="ARBA00022824"/>
    </source>
</evidence>
<feature type="compositionally biased region" description="Polar residues" evidence="9">
    <location>
        <begin position="569"/>
        <end position="580"/>
    </location>
</feature>
<dbReference type="PANTHER" id="PTHR13466">
    <property type="entry name" value="TEX2 PROTEIN-RELATED"/>
    <property type="match status" value="1"/>
</dbReference>
<feature type="domain" description="SMP-LTD" evidence="11">
    <location>
        <begin position="335"/>
        <end position="526"/>
    </location>
</feature>
<gene>
    <name evidence="12" type="ORF">PoMZ_12715</name>
</gene>
<feature type="compositionally biased region" description="Low complexity" evidence="9">
    <location>
        <begin position="605"/>
        <end position="615"/>
    </location>
</feature>
<accession>A0A4P7NTP0</accession>
<keyword evidence="6" id="KW-0445">Lipid transport</keyword>
<dbReference type="PROSITE" id="PS51847">
    <property type="entry name" value="SMP"/>
    <property type="match status" value="1"/>
</dbReference>